<proteinExistence type="predicted"/>
<reference evidence="1" key="1">
    <citation type="submission" date="2023-04" db="EMBL/GenBank/DDBJ databases">
        <title>Draft Genome sequencing of Naganishia species isolated from polar environments using Oxford Nanopore Technology.</title>
        <authorList>
            <person name="Leo P."/>
            <person name="Venkateswaran K."/>
        </authorList>
    </citation>
    <scope>NUCLEOTIDE SEQUENCE</scope>
    <source>
        <strain evidence="1">MNA-CCFEE 5425</strain>
    </source>
</reference>
<dbReference type="Proteomes" id="UP001243375">
    <property type="component" value="Unassembled WGS sequence"/>
</dbReference>
<organism evidence="1 2">
    <name type="scientific">Naganishia vaughanmartiniae</name>
    <dbReference type="NCBI Taxonomy" id="1424756"/>
    <lineage>
        <taxon>Eukaryota</taxon>
        <taxon>Fungi</taxon>
        <taxon>Dikarya</taxon>
        <taxon>Basidiomycota</taxon>
        <taxon>Agaricomycotina</taxon>
        <taxon>Tremellomycetes</taxon>
        <taxon>Filobasidiales</taxon>
        <taxon>Filobasidiaceae</taxon>
        <taxon>Naganishia</taxon>
    </lineage>
</organism>
<gene>
    <name evidence="1" type="ORF">QFC22_006134</name>
</gene>
<evidence type="ECO:0000313" key="1">
    <source>
        <dbReference type="EMBL" id="KAJ9113038.1"/>
    </source>
</evidence>
<evidence type="ECO:0000313" key="2">
    <source>
        <dbReference type="Proteomes" id="UP001243375"/>
    </source>
</evidence>
<name>A0ACC2WNJ7_9TREE</name>
<accession>A0ACC2WNJ7</accession>
<keyword evidence="2" id="KW-1185">Reference proteome</keyword>
<sequence length="1066" mass="118913">MAWRLADPYGVQSQAYQLQGQGNWWEPQQPGIGATGTGDDASYVGSPLSAGFGRSLLGGSSTQHQQQYPVQYQQQKQHQATTADDSAEPAVADPLREISYQSVLNCFTLNYLNSHHQSKQLLARLLPTLPINPGVHTHDPAAPPTGPSAANANGRSRSRDRVERNRFRSVAEAEQYRASQLANKVGVDPRFDWDAFPATVGWRNRGQVRSFDGVAQGRSRIEARDGSASAGSDDGSYSPEDLQLDEPQSFLGGARTSTHINASDVATSADTSSGRRRLSDDDLQRIRANADEARRRNGGPSDRSLNDDHDMHQHQDADSHSPPRPSSGPSVSPTTIRSKSKHPPPKLGPLKKVKFRRDLERAGTAPTIKSRWGPYCIWAESEDVLAAREAADEEEAWRVKTEELRAKEERDAMDAAGLGLRNGEKRTGKEKSRYNPKARAGESNSLHNRDTTTYDPRISRWLAPAVDFPLSSFQGLVFGFSYSSNAFTSNEGARSAIREPSKPAHKEKQPVKAALSKVVRRWDWRRVFGNLGNLVGDATQGTMNWLRGASVGAPAAITAPADNVAERASVNAESSMAGAAAREAAGINDARRVPQREDESVSAVNRFFVAWMLTRVMVHLQLRVQASTTNVPSLDRRREQEHSTTTTPRYEREEHAEADGDRFYRVPVSRQRESSESSEDGFVTHSRRPTRRRHGENDEDNDRGRNDSRRAVEERRSGSWSSGESLSPDRRPRPKAPTVVLTLTGDRRLDGSPPRARQDVLNVQPADNQEYDDYGDDEFEEDPAPILDLPAIGTAASKPVTRDNTAFNAFEEDFVPLEDDKMGQGHGIASSPPARNRLDRANQRWQTGYSDTNAYFRSLSSLSDDRGRGRRRDRYVHATAGDSWINDESDTDSEEERRRSGRVRLRSPPPDPSLIRKPQDGDGQAGAGTGKAPAAKSEVIDDEDDMDDTDEKTLHSWEAKLHATLQTFTKRYEVPEYDDETNSEDENPDFAGIEEDSEAEMRVEAEEVPELGMKPLYGTGFNKDRTLPKFARHKLKDFKDRHRGRDHGNRDRHYDGQNRYQPYRRR</sequence>
<comment type="caution">
    <text evidence="1">The sequence shown here is derived from an EMBL/GenBank/DDBJ whole genome shotgun (WGS) entry which is preliminary data.</text>
</comment>
<protein>
    <submittedName>
        <fullName evidence="1">Uncharacterized protein</fullName>
    </submittedName>
</protein>
<dbReference type="EMBL" id="JASBWU010000023">
    <property type="protein sequence ID" value="KAJ9113038.1"/>
    <property type="molecule type" value="Genomic_DNA"/>
</dbReference>